<dbReference type="AlphaFoldDB" id="G9YF12"/>
<organism evidence="1 2">
    <name type="scientific">Anaeroglobus geminatus F0357</name>
    <dbReference type="NCBI Taxonomy" id="861450"/>
    <lineage>
        <taxon>Bacteria</taxon>
        <taxon>Bacillati</taxon>
        <taxon>Bacillota</taxon>
        <taxon>Negativicutes</taxon>
        <taxon>Veillonellales</taxon>
        <taxon>Veillonellaceae</taxon>
        <taxon>Anaeroglobus</taxon>
    </lineage>
</organism>
<evidence type="ECO:0000313" key="2">
    <source>
        <dbReference type="Proteomes" id="UP000005481"/>
    </source>
</evidence>
<name>G9YF12_9FIRM</name>
<proteinExistence type="predicted"/>
<sequence>MRIPKNYILGKYGFKVSTLYIAQIKRKCGLELGENYNKSKKDNYVVPVCPKEKEEAIMDALKHFGMIVQEG</sequence>
<accession>G9YF12</accession>
<evidence type="ECO:0008006" key="3">
    <source>
        <dbReference type="Google" id="ProtNLM"/>
    </source>
</evidence>
<comment type="caution">
    <text evidence="1">The sequence shown here is derived from an EMBL/GenBank/DDBJ whole genome shotgun (WGS) entry which is preliminary data.</text>
</comment>
<gene>
    <name evidence="1" type="ORF">HMPREF0080_00222</name>
</gene>
<dbReference type="Proteomes" id="UP000005481">
    <property type="component" value="Unassembled WGS sequence"/>
</dbReference>
<dbReference type="EMBL" id="AGCJ01000009">
    <property type="protein sequence ID" value="EHM43347.1"/>
    <property type="molecule type" value="Genomic_DNA"/>
</dbReference>
<protein>
    <recommendedName>
        <fullName evidence="3">tRNA (Uracil-5-)-methyltransferase</fullName>
    </recommendedName>
</protein>
<dbReference type="eggNOG" id="COG2265">
    <property type="taxonomic scope" value="Bacteria"/>
</dbReference>
<reference evidence="1 2" key="1">
    <citation type="submission" date="2011-08" db="EMBL/GenBank/DDBJ databases">
        <authorList>
            <person name="Weinstock G."/>
            <person name="Sodergren E."/>
            <person name="Clifton S."/>
            <person name="Fulton L."/>
            <person name="Fulton B."/>
            <person name="Courtney L."/>
            <person name="Fronick C."/>
            <person name="Harrison M."/>
            <person name="Strong C."/>
            <person name="Farmer C."/>
            <person name="Delahaunty K."/>
            <person name="Markovic C."/>
            <person name="Hall O."/>
            <person name="Minx P."/>
            <person name="Tomlinson C."/>
            <person name="Mitreva M."/>
            <person name="Hou S."/>
            <person name="Chen J."/>
            <person name="Wollam A."/>
            <person name="Pepin K.H."/>
            <person name="Johnson M."/>
            <person name="Bhonagiri V."/>
            <person name="Zhang X."/>
            <person name="Suruliraj S."/>
            <person name="Warren W."/>
            <person name="Chinwalla A."/>
            <person name="Mardis E.R."/>
            <person name="Wilson R.K."/>
        </authorList>
    </citation>
    <scope>NUCLEOTIDE SEQUENCE [LARGE SCALE GENOMIC DNA]</scope>
    <source>
        <strain evidence="1 2">F0357</strain>
    </source>
</reference>
<dbReference type="STRING" id="861450.HMPREF0080_00222"/>
<keyword evidence="2" id="KW-1185">Reference proteome</keyword>
<evidence type="ECO:0000313" key="1">
    <source>
        <dbReference type="EMBL" id="EHM43347.1"/>
    </source>
</evidence>
<dbReference type="HOGENOM" id="CLU_142888_1_0_9"/>